<keyword evidence="3" id="KW-1185">Reference proteome</keyword>
<proteinExistence type="predicted"/>
<organism evidence="2 3">
    <name type="scientific">Glomerella acutata</name>
    <name type="common">Colletotrichum acutatum</name>
    <dbReference type="NCBI Taxonomy" id="27357"/>
    <lineage>
        <taxon>Eukaryota</taxon>
        <taxon>Fungi</taxon>
        <taxon>Dikarya</taxon>
        <taxon>Ascomycota</taxon>
        <taxon>Pezizomycotina</taxon>
        <taxon>Sordariomycetes</taxon>
        <taxon>Hypocreomycetidae</taxon>
        <taxon>Glomerellales</taxon>
        <taxon>Glomerellaceae</taxon>
        <taxon>Colletotrichum</taxon>
        <taxon>Colletotrichum acutatum species complex</taxon>
    </lineage>
</organism>
<dbReference type="GeneID" id="85386577"/>
<feature type="compositionally biased region" description="Basic and acidic residues" evidence="1">
    <location>
        <begin position="207"/>
        <end position="232"/>
    </location>
</feature>
<dbReference type="RefSeq" id="XP_060370644.1">
    <property type="nucleotide sequence ID" value="XM_060502678.1"/>
</dbReference>
<evidence type="ECO:0000256" key="1">
    <source>
        <dbReference type="SAM" id="MobiDB-lite"/>
    </source>
</evidence>
<comment type="caution">
    <text evidence="2">The sequence shown here is derived from an EMBL/GenBank/DDBJ whole genome shotgun (WGS) entry which is preliminary data.</text>
</comment>
<protein>
    <submittedName>
        <fullName evidence="2">Uncharacterized protein</fullName>
    </submittedName>
</protein>
<sequence>MPCLASAIFKLDASSQLRRPVLGLGRPQRTNRFLPAGPCYPSFQRNGENSVLTPSSSRLASTRFTCLMSSASSPARLDHLAGIPLQISDGHPTGCGWKLAFFPSSFPVRGVFNSPQGRGRLHGRKEWPSNNGFRIMSMTQHSDRSVSLKIPLGPAVRQALTRTRVSLTPGPVHYLWTLSGEGCNGHCKKRSEKSGLLFRSRNTLTPSDREPTDLKSRESRDSGRGFATNRERIDVTCGPRRQLRRIAAP</sequence>
<evidence type="ECO:0000313" key="2">
    <source>
        <dbReference type="EMBL" id="KAK1730589.1"/>
    </source>
</evidence>
<dbReference type="Proteomes" id="UP001244207">
    <property type="component" value="Unassembled WGS sequence"/>
</dbReference>
<name>A0AAD8XNL8_GLOAC</name>
<evidence type="ECO:0000313" key="3">
    <source>
        <dbReference type="Proteomes" id="UP001244207"/>
    </source>
</evidence>
<gene>
    <name evidence="2" type="ORF">BDZ83DRAFT_375841</name>
</gene>
<reference evidence="2" key="1">
    <citation type="submission" date="2021-12" db="EMBL/GenBank/DDBJ databases">
        <title>Comparative genomics, transcriptomics and evolutionary studies reveal genomic signatures of adaptation to plant cell wall in hemibiotrophic fungi.</title>
        <authorList>
            <consortium name="DOE Joint Genome Institute"/>
            <person name="Baroncelli R."/>
            <person name="Diaz J.F."/>
            <person name="Benocci T."/>
            <person name="Peng M."/>
            <person name="Battaglia E."/>
            <person name="Haridas S."/>
            <person name="Andreopoulos W."/>
            <person name="Labutti K."/>
            <person name="Pangilinan J."/>
            <person name="Floch G.L."/>
            <person name="Makela M.R."/>
            <person name="Henrissat B."/>
            <person name="Grigoriev I.V."/>
            <person name="Crouch J.A."/>
            <person name="De Vries R.P."/>
            <person name="Sukno S.A."/>
            <person name="Thon M.R."/>
        </authorList>
    </citation>
    <scope>NUCLEOTIDE SEQUENCE</scope>
    <source>
        <strain evidence="2">CBS 112980</strain>
    </source>
</reference>
<feature type="region of interest" description="Disordered" evidence="1">
    <location>
        <begin position="198"/>
        <end position="232"/>
    </location>
</feature>
<accession>A0AAD8XNL8</accession>
<dbReference type="EMBL" id="JAHMHS010000006">
    <property type="protein sequence ID" value="KAK1730589.1"/>
    <property type="molecule type" value="Genomic_DNA"/>
</dbReference>
<dbReference type="AlphaFoldDB" id="A0AAD8XNL8"/>